<dbReference type="OMA" id="HTACNIS"/>
<evidence type="ECO:0000256" key="5">
    <source>
        <dbReference type="ARBA" id="ARBA00022989"/>
    </source>
</evidence>
<evidence type="ECO:0000256" key="8">
    <source>
        <dbReference type="SAM" id="Phobius"/>
    </source>
</evidence>
<organism evidence="9 10">
    <name type="scientific">Amphilophus citrinellus</name>
    <name type="common">Midas cichlid</name>
    <name type="synonym">Cichlasoma citrinellum</name>
    <dbReference type="NCBI Taxonomy" id="61819"/>
    <lineage>
        <taxon>Eukaryota</taxon>
        <taxon>Metazoa</taxon>
        <taxon>Chordata</taxon>
        <taxon>Craniata</taxon>
        <taxon>Vertebrata</taxon>
        <taxon>Euteleostomi</taxon>
        <taxon>Actinopterygii</taxon>
        <taxon>Neopterygii</taxon>
        <taxon>Teleostei</taxon>
        <taxon>Neoteleostei</taxon>
        <taxon>Acanthomorphata</taxon>
        <taxon>Ovalentaria</taxon>
        <taxon>Cichlomorphae</taxon>
        <taxon>Cichliformes</taxon>
        <taxon>Cichlidae</taxon>
        <taxon>New World cichlids</taxon>
        <taxon>Cichlasomatinae</taxon>
        <taxon>Heroini</taxon>
        <taxon>Amphilophus</taxon>
    </lineage>
</organism>
<evidence type="ECO:0000256" key="7">
    <source>
        <dbReference type="ARBA" id="ARBA00033993"/>
    </source>
</evidence>
<reference evidence="9" key="2">
    <citation type="submission" date="2025-09" db="UniProtKB">
        <authorList>
            <consortium name="Ensembl"/>
        </authorList>
    </citation>
    <scope>IDENTIFICATION</scope>
</reference>
<comment type="similarity">
    <text evidence="2">Belongs to the urea transporter family.</text>
</comment>
<evidence type="ECO:0000313" key="10">
    <source>
        <dbReference type="Proteomes" id="UP000261340"/>
    </source>
</evidence>
<evidence type="ECO:0000256" key="3">
    <source>
        <dbReference type="ARBA" id="ARBA00022475"/>
    </source>
</evidence>
<keyword evidence="5 8" id="KW-1133">Transmembrane helix</keyword>
<dbReference type="STRING" id="61819.ENSACIP00000018706"/>
<evidence type="ECO:0000256" key="2">
    <source>
        <dbReference type="ARBA" id="ARBA00005914"/>
    </source>
</evidence>
<evidence type="ECO:0000256" key="1">
    <source>
        <dbReference type="ARBA" id="ARBA00004651"/>
    </source>
</evidence>
<dbReference type="PANTHER" id="PTHR10464">
    <property type="entry name" value="UREA TRANSPORTER"/>
    <property type="match status" value="1"/>
</dbReference>
<dbReference type="Proteomes" id="UP000261340">
    <property type="component" value="Unplaced"/>
</dbReference>
<evidence type="ECO:0000313" key="9">
    <source>
        <dbReference type="Ensembl" id="ENSACIP00000018706.1"/>
    </source>
</evidence>
<dbReference type="GO" id="GO:0015204">
    <property type="term" value="F:urea transmembrane transporter activity"/>
    <property type="evidence" value="ECO:0007669"/>
    <property type="project" value="InterPro"/>
</dbReference>
<dbReference type="AlphaFoldDB" id="A0A3Q0S6L6"/>
<proteinExistence type="inferred from homology"/>
<protein>
    <submittedName>
        <fullName evidence="9">Uncharacterized protein</fullName>
    </submittedName>
</protein>
<sequence length="226" mass="24354">MSPCCHFPPNSFPASVHSPVVSSALSSVANKWDPSHEYFGVFAHCSYMSYSPILSSGIAVILQLFLSVPAGVGQVYGCDSPWTGGLILLSVPLCSTAICFHAMLGSDAVMCGAWFALAAPHGDIYTGLWGHNSALSCSAIGGVFYVIAWVIHLLALLNFPPESLALPACTWPFCLSTLIFLLISSEISAICRLPLSAVSYPEVNRHYQRQLKRAVHSNKRYNTNAM</sequence>
<dbReference type="GO" id="GO:0005886">
    <property type="term" value="C:plasma membrane"/>
    <property type="evidence" value="ECO:0007669"/>
    <property type="project" value="UniProtKB-SubCell"/>
</dbReference>
<accession>A0A3Q0S6L6</accession>
<reference evidence="9" key="1">
    <citation type="submission" date="2025-08" db="UniProtKB">
        <authorList>
            <consortium name="Ensembl"/>
        </authorList>
    </citation>
    <scope>IDENTIFICATION</scope>
</reference>
<keyword evidence="10" id="KW-1185">Reference proteome</keyword>
<feature type="transmembrane region" description="Helical" evidence="8">
    <location>
        <begin position="134"/>
        <end position="157"/>
    </location>
</feature>
<keyword evidence="4 8" id="KW-0812">Transmembrane</keyword>
<dbReference type="PANTHER" id="PTHR10464:SF15">
    <property type="entry name" value="FACILITATED UREA TRANSPORTER"/>
    <property type="match status" value="1"/>
</dbReference>
<dbReference type="InterPro" id="IPR004937">
    <property type="entry name" value="Urea_transporter"/>
</dbReference>
<feature type="transmembrane region" description="Helical" evidence="8">
    <location>
        <begin position="53"/>
        <end position="76"/>
    </location>
</feature>
<dbReference type="Pfam" id="PF03253">
    <property type="entry name" value="UT"/>
    <property type="match status" value="1"/>
</dbReference>
<evidence type="ECO:0000256" key="6">
    <source>
        <dbReference type="ARBA" id="ARBA00023136"/>
    </source>
</evidence>
<dbReference type="Gene3D" id="1.10.3430.10">
    <property type="entry name" value="Ammonium transporter AmtB like domains"/>
    <property type="match status" value="1"/>
</dbReference>
<dbReference type="Ensembl" id="ENSACIT00000019210.1">
    <property type="protein sequence ID" value="ENSACIP00000018706.1"/>
    <property type="gene ID" value="ENSACIG00000014575.1"/>
</dbReference>
<keyword evidence="6 8" id="KW-0472">Membrane</keyword>
<comment type="catalytic activity">
    <reaction evidence="7">
        <text>urea(in) = urea(out)</text>
        <dbReference type="Rhea" id="RHEA:32799"/>
        <dbReference type="ChEBI" id="CHEBI:16199"/>
    </reaction>
</comment>
<name>A0A3Q0S6L6_AMPCI</name>
<evidence type="ECO:0000256" key="4">
    <source>
        <dbReference type="ARBA" id="ARBA00022692"/>
    </source>
</evidence>
<keyword evidence="3" id="KW-1003">Cell membrane</keyword>
<feature type="transmembrane region" description="Helical" evidence="8">
    <location>
        <begin position="82"/>
        <end position="104"/>
    </location>
</feature>
<feature type="transmembrane region" description="Helical" evidence="8">
    <location>
        <begin position="163"/>
        <end position="183"/>
    </location>
</feature>
<comment type="subcellular location">
    <subcellularLocation>
        <location evidence="1">Cell membrane</location>
        <topology evidence="1">Multi-pass membrane protein</topology>
    </subcellularLocation>
</comment>
<dbReference type="InterPro" id="IPR029020">
    <property type="entry name" value="Ammonium/urea_transptr"/>
</dbReference>
<dbReference type="GeneTree" id="ENSGT00390000018729"/>